<gene>
    <name evidence="2" type="ORF">AB0E61_20865</name>
</gene>
<proteinExistence type="predicted"/>
<comment type="caution">
    <text evidence="2">The sequence shown here is derived from an EMBL/GenBank/DDBJ whole genome shotgun (WGS) entry which is preliminary data.</text>
</comment>
<organism evidence="2 3">
    <name type="scientific">Streptomyces catenulae</name>
    <dbReference type="NCBI Taxonomy" id="66875"/>
    <lineage>
        <taxon>Bacteria</taxon>
        <taxon>Bacillati</taxon>
        <taxon>Actinomycetota</taxon>
        <taxon>Actinomycetes</taxon>
        <taxon>Kitasatosporales</taxon>
        <taxon>Streptomycetaceae</taxon>
        <taxon>Streptomyces</taxon>
    </lineage>
</organism>
<evidence type="ECO:0000313" key="3">
    <source>
        <dbReference type="Proteomes" id="UP001550853"/>
    </source>
</evidence>
<dbReference type="Proteomes" id="UP001550853">
    <property type="component" value="Unassembled WGS sequence"/>
</dbReference>
<dbReference type="EMBL" id="JBEZVI010000017">
    <property type="protein sequence ID" value="MEU3712532.1"/>
    <property type="molecule type" value="Genomic_DNA"/>
</dbReference>
<dbReference type="Pfam" id="PF20552">
    <property type="entry name" value="HTH_62"/>
    <property type="match status" value="1"/>
</dbReference>
<evidence type="ECO:0000313" key="2">
    <source>
        <dbReference type="EMBL" id="MEU3712532.1"/>
    </source>
</evidence>
<accession>A0ABV2Z3F6</accession>
<keyword evidence="3" id="KW-1185">Reference proteome</keyword>
<feature type="domain" description="Recombinase-like" evidence="1">
    <location>
        <begin position="5"/>
        <end position="73"/>
    </location>
</feature>
<evidence type="ECO:0000259" key="1">
    <source>
        <dbReference type="Pfam" id="PF20552"/>
    </source>
</evidence>
<dbReference type="InterPro" id="IPR046789">
    <property type="entry name" value="HTH_62"/>
</dbReference>
<name>A0ABV2Z3F6_9ACTN</name>
<dbReference type="RefSeq" id="WP_030281608.1">
    <property type="nucleotide sequence ID" value="NZ_JBEZVI010000017.1"/>
</dbReference>
<protein>
    <submittedName>
        <fullName evidence="2">Recombinase-like helix-turn-helix domain-containing protein</fullName>
    </submittedName>
</protein>
<sequence length="73" mass="8394">MNPGPYLDIHQSRTHEPTPYEIKLARTLEEIFTEVGHELTDVVAGLNDRQVHTPDGEPWTERSFRAEMHRLGA</sequence>
<reference evidence="2 3" key="1">
    <citation type="submission" date="2024-06" db="EMBL/GenBank/DDBJ databases">
        <title>The Natural Products Discovery Center: Release of the First 8490 Sequenced Strains for Exploring Actinobacteria Biosynthetic Diversity.</title>
        <authorList>
            <person name="Kalkreuter E."/>
            <person name="Kautsar S.A."/>
            <person name="Yang D."/>
            <person name="Bader C.D."/>
            <person name="Teijaro C.N."/>
            <person name="Fluegel L."/>
            <person name="Davis C.M."/>
            <person name="Simpson J.R."/>
            <person name="Lauterbach L."/>
            <person name="Steele A.D."/>
            <person name="Gui C."/>
            <person name="Meng S."/>
            <person name="Li G."/>
            <person name="Viehrig K."/>
            <person name="Ye F."/>
            <person name="Su P."/>
            <person name="Kiefer A.F."/>
            <person name="Nichols A."/>
            <person name="Cepeda A.J."/>
            <person name="Yan W."/>
            <person name="Fan B."/>
            <person name="Jiang Y."/>
            <person name="Adhikari A."/>
            <person name="Zheng C.-J."/>
            <person name="Schuster L."/>
            <person name="Cowan T.M."/>
            <person name="Smanski M.J."/>
            <person name="Chevrette M.G."/>
            <person name="De Carvalho L.P.S."/>
            <person name="Shen B."/>
        </authorList>
    </citation>
    <scope>NUCLEOTIDE SEQUENCE [LARGE SCALE GENOMIC DNA]</scope>
    <source>
        <strain evidence="2 3">NPDC033039</strain>
    </source>
</reference>